<dbReference type="SMART" id="SM00847">
    <property type="entry name" value="HA2"/>
    <property type="match status" value="1"/>
</dbReference>
<dbReference type="Pfam" id="PF24473">
    <property type="entry name" value="CON_HrpB"/>
    <property type="match status" value="1"/>
</dbReference>
<evidence type="ECO:0000259" key="6">
    <source>
        <dbReference type="PROSITE" id="PS51194"/>
    </source>
</evidence>
<dbReference type="InterPro" id="IPR010225">
    <property type="entry name" value="HrpB"/>
</dbReference>
<dbReference type="Proteomes" id="UP000596063">
    <property type="component" value="Chromosome"/>
</dbReference>
<dbReference type="PROSITE" id="PS51194">
    <property type="entry name" value="HELICASE_CTER"/>
    <property type="match status" value="1"/>
</dbReference>
<feature type="domain" description="Helicase C-terminal" evidence="6">
    <location>
        <begin position="210"/>
        <end position="378"/>
    </location>
</feature>
<dbReference type="Pfam" id="PF00270">
    <property type="entry name" value="DEAD"/>
    <property type="match status" value="1"/>
</dbReference>
<gene>
    <name evidence="7" type="primary">hrpB</name>
    <name evidence="7" type="ORF">I6N98_11395</name>
</gene>
<dbReference type="PROSITE" id="PS51192">
    <property type="entry name" value="HELICASE_ATP_BIND_1"/>
    <property type="match status" value="1"/>
</dbReference>
<dbReference type="CDD" id="cd17990">
    <property type="entry name" value="DEXHc_HrpB"/>
    <property type="match status" value="1"/>
</dbReference>
<evidence type="ECO:0000313" key="8">
    <source>
        <dbReference type="Proteomes" id="UP000596063"/>
    </source>
</evidence>
<protein>
    <submittedName>
        <fullName evidence="7">ATP-dependent helicase HrpB</fullName>
    </submittedName>
</protein>
<keyword evidence="2" id="KW-0378">Hydrolase</keyword>
<keyword evidence="1" id="KW-0547">Nucleotide-binding</keyword>
<evidence type="ECO:0000256" key="1">
    <source>
        <dbReference type="ARBA" id="ARBA00022741"/>
    </source>
</evidence>
<dbReference type="Pfam" id="PF08482">
    <property type="entry name" value="HrpB_C"/>
    <property type="match status" value="1"/>
</dbReference>
<dbReference type="AlphaFoldDB" id="A0A7T4QYG3"/>
<keyword evidence="8" id="KW-1185">Reference proteome</keyword>
<dbReference type="KEGG" id="snan:I6N98_11395"/>
<dbReference type="InterPro" id="IPR013689">
    <property type="entry name" value="RNA_helicase_ATP-dep_HrpB_C"/>
</dbReference>
<keyword evidence="3 7" id="KW-0347">Helicase</keyword>
<evidence type="ECO:0000313" key="7">
    <source>
        <dbReference type="EMBL" id="QQD16984.1"/>
    </source>
</evidence>
<dbReference type="Gene3D" id="3.40.50.300">
    <property type="entry name" value="P-loop containing nucleotide triphosphate hydrolases"/>
    <property type="match status" value="2"/>
</dbReference>
<dbReference type="InterPro" id="IPR001650">
    <property type="entry name" value="Helicase_C-like"/>
</dbReference>
<organism evidence="7 8">
    <name type="scientific">Spongiibacter nanhainus</name>
    <dbReference type="NCBI Taxonomy" id="2794344"/>
    <lineage>
        <taxon>Bacteria</taxon>
        <taxon>Pseudomonadati</taxon>
        <taxon>Pseudomonadota</taxon>
        <taxon>Gammaproteobacteria</taxon>
        <taxon>Cellvibrionales</taxon>
        <taxon>Spongiibacteraceae</taxon>
        <taxon>Spongiibacter</taxon>
    </lineage>
</organism>
<keyword evidence="4" id="KW-0067">ATP-binding</keyword>
<dbReference type="GO" id="GO:0004386">
    <property type="term" value="F:helicase activity"/>
    <property type="evidence" value="ECO:0007669"/>
    <property type="project" value="UniProtKB-KW"/>
</dbReference>
<dbReference type="PANTHER" id="PTHR43519:SF1">
    <property type="entry name" value="ATP-DEPENDENT RNA HELICASE HRPB"/>
    <property type="match status" value="1"/>
</dbReference>
<sequence>MKKLPIHDVLPRLKSALADHNEVVVEAPPGAGKTTVVPLELMSEPWLAGKKILMLEPRRLAARGAAERMAQHLGESVGKRVGYRVRMESKVSSQTRIEVITEGILTRMLQDDPSLEEVGLLIFDEFHERSVDADIGLALCLEGRRLFADLREAPLKLLVMSATLEGDRLAAFLDGAPVVRSDGRQFPVSVHYTPLARRANAPRDALLNHVFNTVISALDSTDGSVLVFLPGQSEIHKLAERLRERVAAGIHIAPLYGSLDLASQRQAVAPAAEGERKVVLATNIAESSLTIEGVSVVVDSGMERRAAFDPRTGMTRLSTARISRASAEQRAGRAGRLQPGTCYRLWSEEEHGTLAAFSVPDIAVADLAPLALQVLDWGSNDPATLPWLDPPPPGALSQALDLLIALGAAEPVEGKVSLSAQGRAMASLPAHPRIARMLIWAQQNGLTKEACALAALLAEDRRGGSPVDISDYWQQVLTRQGSARRLWGQAKQFARLLGDNNGEGVSGGAVDLATVSLLLAVAFPDRIARCRESQSKDKAQDYLLSNGRAALLPDSSLAGTPWLAVAELSGQVGDARDVIRLAAPLDEEVFSGALSFLTTDQLVADWDDERQRFVAERQSRLGHLVLASRNEPTVDSELRQQAILSMIRRRGLSVLPQLEQCSQLRARVALVRAHDCSPGAWPDWSDTGLMATLEQWLLPFLNDINSLKALQRLELKDTLLAQLSWEQQQALAANAPERLPVASGNSAKIDYSNVPPVLAVKLQEMFGVQSTPRVAEGKQPLLIHLLSPAGRPLQVTQDLAAFWRNGYDSVKKEMRGRYPKHPWPDDPLTAVATAKTKRHLNN</sequence>
<dbReference type="InterPro" id="IPR007502">
    <property type="entry name" value="Helicase-assoc_dom"/>
</dbReference>
<dbReference type="EMBL" id="CP066167">
    <property type="protein sequence ID" value="QQD16984.1"/>
    <property type="molecule type" value="Genomic_DNA"/>
</dbReference>
<dbReference type="InterPro" id="IPR027417">
    <property type="entry name" value="P-loop_NTPase"/>
</dbReference>
<dbReference type="PANTHER" id="PTHR43519">
    <property type="entry name" value="ATP-DEPENDENT RNA HELICASE HRPB"/>
    <property type="match status" value="1"/>
</dbReference>
<dbReference type="FunFam" id="3.40.50.300:FF:002125">
    <property type="entry name" value="ATP-dependent helicase HrpB"/>
    <property type="match status" value="1"/>
</dbReference>
<name>A0A7T4QYG3_9GAMM</name>
<accession>A0A7T4QYG3</accession>
<dbReference type="SUPFAM" id="SSF52540">
    <property type="entry name" value="P-loop containing nucleoside triphosphate hydrolases"/>
    <property type="match status" value="1"/>
</dbReference>
<reference evidence="7 8" key="1">
    <citation type="submission" date="2020-12" db="EMBL/GenBank/DDBJ databases">
        <authorList>
            <person name="Shan Y."/>
        </authorList>
    </citation>
    <scope>NUCLEOTIDE SEQUENCE [LARGE SCALE GENOMIC DNA]</scope>
    <source>
        <strain evidence="8">csc3.9</strain>
    </source>
</reference>
<dbReference type="InterPro" id="IPR049614">
    <property type="entry name" value="HrpB_DEXH"/>
</dbReference>
<evidence type="ECO:0000256" key="3">
    <source>
        <dbReference type="ARBA" id="ARBA00022806"/>
    </source>
</evidence>
<dbReference type="InterPro" id="IPR014001">
    <property type="entry name" value="Helicase_ATP-bd"/>
</dbReference>
<dbReference type="RefSeq" id="WP_198568486.1">
    <property type="nucleotide sequence ID" value="NZ_CP066167.1"/>
</dbReference>
<dbReference type="GO" id="GO:0003676">
    <property type="term" value="F:nucleic acid binding"/>
    <property type="evidence" value="ECO:0007669"/>
    <property type="project" value="InterPro"/>
</dbReference>
<proteinExistence type="predicted"/>
<dbReference type="NCBIfam" id="TIGR01970">
    <property type="entry name" value="DEAH_box_HrpB"/>
    <property type="match status" value="1"/>
</dbReference>
<dbReference type="PIRSF" id="PIRSF005496">
    <property type="entry name" value="ATP_hel_hrpB"/>
    <property type="match status" value="1"/>
</dbReference>
<dbReference type="Pfam" id="PF00271">
    <property type="entry name" value="Helicase_C"/>
    <property type="match status" value="1"/>
</dbReference>
<dbReference type="GO" id="GO:0005524">
    <property type="term" value="F:ATP binding"/>
    <property type="evidence" value="ECO:0007669"/>
    <property type="project" value="UniProtKB-KW"/>
</dbReference>
<evidence type="ECO:0000256" key="4">
    <source>
        <dbReference type="ARBA" id="ARBA00022840"/>
    </source>
</evidence>
<dbReference type="GO" id="GO:0016787">
    <property type="term" value="F:hydrolase activity"/>
    <property type="evidence" value="ECO:0007669"/>
    <property type="project" value="UniProtKB-KW"/>
</dbReference>
<evidence type="ECO:0000259" key="5">
    <source>
        <dbReference type="PROSITE" id="PS51192"/>
    </source>
</evidence>
<evidence type="ECO:0000256" key="2">
    <source>
        <dbReference type="ARBA" id="ARBA00022801"/>
    </source>
</evidence>
<dbReference type="SMART" id="SM00490">
    <property type="entry name" value="HELICc"/>
    <property type="match status" value="1"/>
</dbReference>
<dbReference type="SMART" id="SM00487">
    <property type="entry name" value="DEXDc"/>
    <property type="match status" value="1"/>
</dbReference>
<dbReference type="CDD" id="cd18791">
    <property type="entry name" value="SF2_C_RHA"/>
    <property type="match status" value="1"/>
</dbReference>
<dbReference type="InterPro" id="IPR011545">
    <property type="entry name" value="DEAD/DEAH_box_helicase_dom"/>
</dbReference>
<dbReference type="Gene3D" id="1.20.120.1080">
    <property type="match status" value="1"/>
</dbReference>
<dbReference type="InterPro" id="IPR056329">
    <property type="entry name" value="CON_HrpB"/>
</dbReference>
<feature type="domain" description="Helicase ATP-binding" evidence="5">
    <location>
        <begin position="14"/>
        <end position="182"/>
    </location>
</feature>